<feature type="transmembrane region" description="Helical" evidence="7">
    <location>
        <begin position="578"/>
        <end position="605"/>
    </location>
</feature>
<accession>A0A086ZWA0</accession>
<protein>
    <submittedName>
        <fullName evidence="8">Iron permease FTR1</fullName>
    </submittedName>
</protein>
<evidence type="ECO:0000256" key="7">
    <source>
        <dbReference type="SAM" id="Phobius"/>
    </source>
</evidence>
<evidence type="ECO:0000313" key="8">
    <source>
        <dbReference type="EMBL" id="KFI50800.1"/>
    </source>
</evidence>
<dbReference type="GO" id="GO:0033573">
    <property type="term" value="C:high-affinity iron permease complex"/>
    <property type="evidence" value="ECO:0007669"/>
    <property type="project" value="InterPro"/>
</dbReference>
<dbReference type="EMBL" id="JGYN01000013">
    <property type="protein sequence ID" value="KFI50800.1"/>
    <property type="molecule type" value="Genomic_DNA"/>
</dbReference>
<dbReference type="GO" id="GO:0015093">
    <property type="term" value="F:ferrous iron transmembrane transporter activity"/>
    <property type="evidence" value="ECO:0007669"/>
    <property type="project" value="TreeGrafter"/>
</dbReference>
<comment type="subcellular location">
    <subcellularLocation>
        <location evidence="1">Membrane</location>
        <topology evidence="1">Multi-pass membrane protein</topology>
    </subcellularLocation>
</comment>
<feature type="transmembrane region" description="Helical" evidence="7">
    <location>
        <begin position="502"/>
        <end position="522"/>
    </location>
</feature>
<name>A0A086ZWA0_9BIFI</name>
<evidence type="ECO:0000256" key="5">
    <source>
        <dbReference type="ARBA" id="ARBA00023136"/>
    </source>
</evidence>
<evidence type="ECO:0000256" key="4">
    <source>
        <dbReference type="ARBA" id="ARBA00022989"/>
    </source>
</evidence>
<dbReference type="InterPro" id="IPR004923">
    <property type="entry name" value="FTR1/Fip1/EfeU"/>
</dbReference>
<gene>
    <name evidence="8" type="ORF">BBIA_1594</name>
</gene>
<proteinExistence type="inferred from homology"/>
<reference evidence="8 9" key="1">
    <citation type="submission" date="2014-03" db="EMBL/GenBank/DDBJ databases">
        <title>Genomics of Bifidobacteria.</title>
        <authorList>
            <person name="Ventura M."/>
            <person name="Milani C."/>
            <person name="Lugli G.A."/>
        </authorList>
    </citation>
    <scope>NUCLEOTIDE SEQUENCE [LARGE SCALE GENOMIC DNA]</scope>
    <source>
        <strain evidence="8 9">DSM 23969</strain>
    </source>
</reference>
<dbReference type="PANTHER" id="PTHR31632">
    <property type="entry name" value="IRON TRANSPORTER FTH1"/>
    <property type="match status" value="1"/>
</dbReference>
<evidence type="ECO:0000256" key="2">
    <source>
        <dbReference type="ARBA" id="ARBA00008333"/>
    </source>
</evidence>
<dbReference type="STRING" id="1437608.GCA_000771645_00636"/>
<feature type="transmembrane region" description="Helical" evidence="7">
    <location>
        <begin position="345"/>
        <end position="368"/>
    </location>
</feature>
<dbReference type="Pfam" id="PF03239">
    <property type="entry name" value="FTR1"/>
    <property type="match status" value="2"/>
</dbReference>
<evidence type="ECO:0000313" key="9">
    <source>
        <dbReference type="Proteomes" id="UP000029108"/>
    </source>
</evidence>
<dbReference type="Proteomes" id="UP000029108">
    <property type="component" value="Unassembled WGS sequence"/>
</dbReference>
<feature type="transmembrane region" description="Helical" evidence="7">
    <location>
        <begin position="380"/>
        <end position="404"/>
    </location>
</feature>
<sequence length="649" mass="68761">MSNRAMMTAATEPVASKSVARTAMTAMTTKITVAVIAFVAAFVTMLALAVAPLTTSNDGTAAPVSVILPTAGVAFADDSSSVDYDTWTAVAKAIDDQLQDGLKEYTSGNTAGSTSKFMAAYNTIYIASNFTAVVRDSVSSDKQASQQQAFQDIQNLSYTGGNDDQLKQKIADLVSDLNATAQQLDANTSLANPKKYSEDLQAQIAKERKELDAKKKKNPGKGNRSWTDVANEMTPILDNAYKAYAAGDAAKGATLVNNAYYQYYEKLGFEKNVMNAISGNRVSQVEYQFKMCRKSMNTGADLKSTKKLVDDLKAMLVKDAGILDGGAADKEGGFTKFITSAVGQAFLILIREGLEALLVVAAVVAYLVKSGNKRFTKWIYLGVLAGLAGAGLVAVIFVLAFGGSGPIQEIMEGVCALIAMCMLLWTSNWMLNKSSVEAWNRYIKNKTEAAVKSVSAQVEAGDHVAFGTVMSLAMLSFLAVFREGAETVIFYQSIYSMSQDTKGMWTGGIAAAVVLVIIFLVIRFTSVKIPIGPFFLVTSILMSVLVVVFAGGGVHALIEGDALPANYLQGVPTNDWLGFYPYVECIVAQVIAAIAVIALFVVGFVKQRKAKAELAAGGSGKAGKSGKSDDPDDDASTAASAVVTTAAVN</sequence>
<evidence type="ECO:0000256" key="6">
    <source>
        <dbReference type="SAM" id="MobiDB-lite"/>
    </source>
</evidence>
<organism evidence="8 9">
    <name type="scientific">Bifidobacterium biavatii DSM 23969</name>
    <dbReference type="NCBI Taxonomy" id="1437608"/>
    <lineage>
        <taxon>Bacteria</taxon>
        <taxon>Bacillati</taxon>
        <taxon>Actinomycetota</taxon>
        <taxon>Actinomycetes</taxon>
        <taxon>Bifidobacteriales</taxon>
        <taxon>Bifidobacteriaceae</taxon>
        <taxon>Bifidobacterium</taxon>
    </lineage>
</organism>
<feature type="transmembrane region" description="Helical" evidence="7">
    <location>
        <begin position="464"/>
        <end position="482"/>
    </location>
</feature>
<comment type="similarity">
    <text evidence="2">Belongs to the oxidase-dependent Fe transporter (OFeT) (TC 9.A.10.1) family.</text>
</comment>
<dbReference type="PANTHER" id="PTHR31632:SF2">
    <property type="entry name" value="PLASMA MEMBRANE IRON PERMEASE"/>
    <property type="match status" value="1"/>
</dbReference>
<keyword evidence="9" id="KW-1185">Reference proteome</keyword>
<feature type="region of interest" description="Disordered" evidence="6">
    <location>
        <begin position="208"/>
        <end position="227"/>
    </location>
</feature>
<keyword evidence="3 7" id="KW-0812">Transmembrane</keyword>
<evidence type="ECO:0000256" key="3">
    <source>
        <dbReference type="ARBA" id="ARBA00022692"/>
    </source>
</evidence>
<feature type="transmembrane region" description="Helical" evidence="7">
    <location>
        <begin position="534"/>
        <end position="558"/>
    </location>
</feature>
<dbReference type="AlphaFoldDB" id="A0A086ZWA0"/>
<feature type="transmembrane region" description="Helical" evidence="7">
    <location>
        <begin position="410"/>
        <end position="431"/>
    </location>
</feature>
<keyword evidence="5 7" id="KW-0472">Membrane</keyword>
<evidence type="ECO:0000256" key="1">
    <source>
        <dbReference type="ARBA" id="ARBA00004141"/>
    </source>
</evidence>
<keyword evidence="4 7" id="KW-1133">Transmembrane helix</keyword>
<comment type="caution">
    <text evidence="8">The sequence shown here is derived from an EMBL/GenBank/DDBJ whole genome shotgun (WGS) entry which is preliminary data.</text>
</comment>
<feature type="region of interest" description="Disordered" evidence="6">
    <location>
        <begin position="614"/>
        <end position="649"/>
    </location>
</feature>
<dbReference type="eggNOG" id="COG0672">
    <property type="taxonomic scope" value="Bacteria"/>
</dbReference>
<feature type="compositionally biased region" description="Low complexity" evidence="6">
    <location>
        <begin position="636"/>
        <end position="649"/>
    </location>
</feature>